<sequence>MNEGTPVIIKRKKGHEGQAHHGGSWKVAYADFVTAMMAFFMVMWIMGLSDQTRAQIQGYFNDPIGFMKNMPRSKSIINLQGPPPKPSPTPSIQQPKIEEEKRLRELQKELDKQIEADPNLGSLMKQVEMTVTQEGLQIELVENTGAVFFESGSAVIRPLAQRLIAQIAPVLAKSGRKMVIEGHTDASPYPSTSYTNWDLSADRANALRRALEADGVGESQVMQVRGYAATKLKKPEDPLHFSNRRVTVLLPFRDVNEPVVDLPKGAFDTDRQGAFRDPVQIAPNAPIVADRKLDALAATPSR</sequence>
<dbReference type="Pfam" id="PF13677">
    <property type="entry name" value="MotB_plug"/>
    <property type="match status" value="1"/>
</dbReference>
<evidence type="ECO:0000259" key="10">
    <source>
        <dbReference type="PROSITE" id="PS51123"/>
    </source>
</evidence>
<evidence type="ECO:0000256" key="5">
    <source>
        <dbReference type="ARBA" id="ARBA00022989"/>
    </source>
</evidence>
<dbReference type="Proteomes" id="UP000727962">
    <property type="component" value="Unassembled WGS sequence"/>
</dbReference>
<keyword evidence="4 9" id="KW-0812">Transmembrane</keyword>
<feature type="domain" description="OmpA-like" evidence="10">
    <location>
        <begin position="136"/>
        <end position="254"/>
    </location>
</feature>
<evidence type="ECO:0000256" key="2">
    <source>
        <dbReference type="ARBA" id="ARBA00008914"/>
    </source>
</evidence>
<dbReference type="InterPro" id="IPR036737">
    <property type="entry name" value="OmpA-like_sf"/>
</dbReference>
<reference evidence="11" key="1">
    <citation type="submission" date="2020-07" db="EMBL/GenBank/DDBJ databases">
        <title>Huge and variable diversity of episymbiotic CPR bacteria and DPANN archaea in groundwater ecosystems.</title>
        <authorList>
            <person name="He C.Y."/>
            <person name="Keren R."/>
            <person name="Whittaker M."/>
            <person name="Farag I.F."/>
            <person name="Doudna J."/>
            <person name="Cate J.H.D."/>
            <person name="Banfield J.F."/>
        </authorList>
    </citation>
    <scope>NUCLEOTIDE SEQUENCE</scope>
    <source>
        <strain evidence="11">NC_groundwater_17_Pr7_B-0.1um_64_12</strain>
    </source>
</reference>
<dbReference type="InterPro" id="IPR006665">
    <property type="entry name" value="OmpA-like"/>
</dbReference>
<keyword evidence="5 9" id="KW-1133">Transmembrane helix</keyword>
<organism evidence="11 12">
    <name type="scientific">Fimbriimonas ginsengisoli</name>
    <dbReference type="NCBI Taxonomy" id="1005039"/>
    <lineage>
        <taxon>Bacteria</taxon>
        <taxon>Bacillati</taxon>
        <taxon>Armatimonadota</taxon>
        <taxon>Fimbriimonadia</taxon>
        <taxon>Fimbriimonadales</taxon>
        <taxon>Fimbriimonadaceae</taxon>
        <taxon>Fimbriimonas</taxon>
    </lineage>
</organism>
<evidence type="ECO:0000256" key="6">
    <source>
        <dbReference type="ARBA" id="ARBA00023136"/>
    </source>
</evidence>
<dbReference type="GO" id="GO:0005886">
    <property type="term" value="C:plasma membrane"/>
    <property type="evidence" value="ECO:0007669"/>
    <property type="project" value="UniProtKB-SubCell"/>
</dbReference>
<dbReference type="CDD" id="cd07185">
    <property type="entry name" value="OmpA_C-like"/>
    <property type="match status" value="1"/>
</dbReference>
<name>A0A931PU82_FIMGI</name>
<dbReference type="AlphaFoldDB" id="A0A931PU82"/>
<comment type="caution">
    <text evidence="11">The sequence shown here is derived from an EMBL/GenBank/DDBJ whole genome shotgun (WGS) entry which is preliminary data.</text>
</comment>
<dbReference type="PANTHER" id="PTHR30329:SF21">
    <property type="entry name" value="LIPOPROTEIN YIAD-RELATED"/>
    <property type="match status" value="1"/>
</dbReference>
<comment type="similarity">
    <text evidence="2">Belongs to the MotB family.</text>
</comment>
<dbReference type="InterPro" id="IPR025713">
    <property type="entry name" value="MotB-like_N_dom"/>
</dbReference>
<dbReference type="SUPFAM" id="SSF103088">
    <property type="entry name" value="OmpA-like"/>
    <property type="match status" value="1"/>
</dbReference>
<evidence type="ECO:0000256" key="1">
    <source>
        <dbReference type="ARBA" id="ARBA00004162"/>
    </source>
</evidence>
<protein>
    <submittedName>
        <fullName evidence="11">OmpA family protein</fullName>
    </submittedName>
</protein>
<dbReference type="PANTHER" id="PTHR30329">
    <property type="entry name" value="STATOR ELEMENT OF FLAGELLAR MOTOR COMPLEX"/>
    <property type="match status" value="1"/>
</dbReference>
<evidence type="ECO:0000313" key="11">
    <source>
        <dbReference type="EMBL" id="MBI1757139.1"/>
    </source>
</evidence>
<evidence type="ECO:0000256" key="4">
    <source>
        <dbReference type="ARBA" id="ARBA00022692"/>
    </source>
</evidence>
<dbReference type="Gene3D" id="3.30.1330.60">
    <property type="entry name" value="OmpA-like domain"/>
    <property type="match status" value="1"/>
</dbReference>
<proteinExistence type="inferred from homology"/>
<evidence type="ECO:0000256" key="9">
    <source>
        <dbReference type="SAM" id="Phobius"/>
    </source>
</evidence>
<dbReference type="Pfam" id="PF00691">
    <property type="entry name" value="OmpA"/>
    <property type="match status" value="1"/>
</dbReference>
<dbReference type="InterPro" id="IPR050330">
    <property type="entry name" value="Bact_OuterMem_StrucFunc"/>
</dbReference>
<accession>A0A931PU82</accession>
<evidence type="ECO:0000313" key="12">
    <source>
        <dbReference type="Proteomes" id="UP000727962"/>
    </source>
</evidence>
<dbReference type="EMBL" id="JACOSL010000052">
    <property type="protein sequence ID" value="MBI1757139.1"/>
    <property type="molecule type" value="Genomic_DNA"/>
</dbReference>
<evidence type="ECO:0000256" key="3">
    <source>
        <dbReference type="ARBA" id="ARBA00022475"/>
    </source>
</evidence>
<keyword evidence="6 7" id="KW-0472">Membrane</keyword>
<evidence type="ECO:0000256" key="7">
    <source>
        <dbReference type="PROSITE-ProRule" id="PRU00473"/>
    </source>
</evidence>
<dbReference type="PROSITE" id="PS51123">
    <property type="entry name" value="OMPA_2"/>
    <property type="match status" value="1"/>
</dbReference>
<keyword evidence="3" id="KW-1003">Cell membrane</keyword>
<gene>
    <name evidence="11" type="ORF">HYR64_08550</name>
</gene>
<evidence type="ECO:0000256" key="8">
    <source>
        <dbReference type="SAM" id="MobiDB-lite"/>
    </source>
</evidence>
<comment type="subcellular location">
    <subcellularLocation>
        <location evidence="1">Cell membrane</location>
        <topology evidence="1">Single-pass membrane protein</topology>
    </subcellularLocation>
</comment>
<feature type="region of interest" description="Disordered" evidence="8">
    <location>
        <begin position="1"/>
        <end position="20"/>
    </location>
</feature>
<feature type="transmembrane region" description="Helical" evidence="9">
    <location>
        <begin position="27"/>
        <end position="46"/>
    </location>
</feature>